<proteinExistence type="predicted"/>
<protein>
    <submittedName>
        <fullName evidence="1">Uncharacterized protein</fullName>
    </submittedName>
</protein>
<accession>A0ACB0E391</accession>
<gene>
    <name evidence="1" type="ORF">MRATA1EN3_LOCUS6046</name>
</gene>
<reference evidence="1" key="1">
    <citation type="submission" date="2023-05" db="EMBL/GenBank/DDBJ databases">
        <authorList>
            <consortium name="ELIXIR-Norway"/>
        </authorList>
    </citation>
    <scope>NUCLEOTIDE SEQUENCE</scope>
</reference>
<dbReference type="Proteomes" id="UP001162501">
    <property type="component" value="Chromosome 14"/>
</dbReference>
<evidence type="ECO:0000313" key="1">
    <source>
        <dbReference type="EMBL" id="CAI9694833.1"/>
    </source>
</evidence>
<name>A0ACB0E391_RANTA</name>
<dbReference type="EMBL" id="OX596098">
    <property type="protein sequence ID" value="CAI9694833.1"/>
    <property type="molecule type" value="Genomic_DNA"/>
</dbReference>
<evidence type="ECO:0000313" key="2">
    <source>
        <dbReference type="Proteomes" id="UP001162501"/>
    </source>
</evidence>
<organism evidence="1 2">
    <name type="scientific">Rangifer tarandus platyrhynchus</name>
    <name type="common">Svalbard reindeer</name>
    <dbReference type="NCBI Taxonomy" id="3082113"/>
    <lineage>
        <taxon>Eukaryota</taxon>
        <taxon>Metazoa</taxon>
        <taxon>Chordata</taxon>
        <taxon>Craniata</taxon>
        <taxon>Vertebrata</taxon>
        <taxon>Euteleostomi</taxon>
        <taxon>Mammalia</taxon>
        <taxon>Eutheria</taxon>
        <taxon>Laurasiatheria</taxon>
        <taxon>Artiodactyla</taxon>
        <taxon>Ruminantia</taxon>
        <taxon>Pecora</taxon>
        <taxon>Cervidae</taxon>
        <taxon>Odocoileinae</taxon>
        <taxon>Rangifer</taxon>
    </lineage>
</organism>
<sequence>MAGAERVSYQQLSTNCLLRLWDSVVNADFDFGTFPQPPSKFPESERNHGNKCFEPGGSSSRLGSELASAEPGLSSASSTFCEVSKTCLEERAEVGGSLRLYLSLKILFETSVPSVSLAHGLQRDARNPLEHWPQTRLLPLRRLRGCRVEGGGSAENHPGPE</sequence>